<protein>
    <submittedName>
        <fullName evidence="2">ATPase</fullName>
    </submittedName>
</protein>
<dbReference type="InterPro" id="IPR038727">
    <property type="entry name" value="NadR/Ttd14_AAA_dom"/>
</dbReference>
<dbReference type="Proteomes" id="UP000191905">
    <property type="component" value="Unassembled WGS sequence"/>
</dbReference>
<gene>
    <name evidence="2" type="ORF">BFN67_00580</name>
</gene>
<evidence type="ECO:0000313" key="2">
    <source>
        <dbReference type="EMBL" id="OQM77378.1"/>
    </source>
</evidence>
<proteinExistence type="predicted"/>
<sequence>METTMNGAERFFVLSGGPGAGKTTLIEALRANGFATTEEAGRGVIQAEMQSRGNALPWIDPARFAERMFEWELASYRHAERQDGPVFFDRGLPDTLGYLRLEGLGVPILMEDQASRLRYHARIFIAPPWKEIYGQDEERRQSWQLAVRTYEIMAETYVELGYSLVELPRAPVAARVEFIRRQTGF</sequence>
<dbReference type="STRING" id="1873176.BFN67_00580"/>
<dbReference type="InterPro" id="IPR027417">
    <property type="entry name" value="P-loop_NTPase"/>
</dbReference>
<name>A0A1V8RW38_9HYPH</name>
<comment type="caution">
    <text evidence="2">The sequence shown here is derived from an EMBL/GenBank/DDBJ whole genome shotgun (WGS) entry which is preliminary data.</text>
</comment>
<evidence type="ECO:0000313" key="3">
    <source>
        <dbReference type="Proteomes" id="UP000191905"/>
    </source>
</evidence>
<dbReference type="Pfam" id="PF13521">
    <property type="entry name" value="AAA_28"/>
    <property type="match status" value="1"/>
</dbReference>
<dbReference type="SUPFAM" id="SSF52540">
    <property type="entry name" value="P-loop containing nucleoside triphosphate hydrolases"/>
    <property type="match status" value="1"/>
</dbReference>
<evidence type="ECO:0000259" key="1">
    <source>
        <dbReference type="Pfam" id="PF13521"/>
    </source>
</evidence>
<organism evidence="2 3">
    <name type="scientific">Manganibacter manganicus</name>
    <dbReference type="NCBI Taxonomy" id="1873176"/>
    <lineage>
        <taxon>Bacteria</taxon>
        <taxon>Pseudomonadati</taxon>
        <taxon>Pseudomonadota</taxon>
        <taxon>Alphaproteobacteria</taxon>
        <taxon>Hyphomicrobiales</taxon>
        <taxon>Phyllobacteriaceae</taxon>
        <taxon>Manganibacter</taxon>
    </lineage>
</organism>
<reference evidence="2 3" key="1">
    <citation type="journal article" date="2016" name="Int. J. Syst. Evol. Microbiol.">
        <title>Pseudaminobacter manganicus sp. nov., isolated from sludge of a manganese mine.</title>
        <authorList>
            <person name="Li J."/>
            <person name="Huang J."/>
            <person name="Liao S."/>
            <person name="Wang G."/>
        </authorList>
    </citation>
    <scope>NUCLEOTIDE SEQUENCE [LARGE SCALE GENOMIC DNA]</scope>
    <source>
        <strain evidence="2 3">JH-7</strain>
    </source>
</reference>
<dbReference type="EMBL" id="MDET01000001">
    <property type="protein sequence ID" value="OQM77378.1"/>
    <property type="molecule type" value="Genomic_DNA"/>
</dbReference>
<feature type="domain" description="NadR/Ttd14 AAA" evidence="1">
    <location>
        <begin position="12"/>
        <end position="175"/>
    </location>
</feature>
<accession>A0A1V8RW38</accession>
<keyword evidence="3" id="KW-1185">Reference proteome</keyword>
<dbReference type="OrthoDB" id="5638848at2"/>
<dbReference type="Gene3D" id="3.40.50.300">
    <property type="entry name" value="P-loop containing nucleotide triphosphate hydrolases"/>
    <property type="match status" value="1"/>
</dbReference>
<dbReference type="AlphaFoldDB" id="A0A1V8RW38"/>